<protein>
    <recommendedName>
        <fullName evidence="10">Phosphate transport system permease protein</fullName>
    </recommendedName>
</protein>
<evidence type="ECO:0000256" key="6">
    <source>
        <dbReference type="ARBA" id="ARBA00022692"/>
    </source>
</evidence>
<dbReference type="InterPro" id="IPR051124">
    <property type="entry name" value="Phosphate_Transport_Permease"/>
</dbReference>
<evidence type="ECO:0000313" key="13">
    <source>
        <dbReference type="Proteomes" id="UP000286050"/>
    </source>
</evidence>
<evidence type="ECO:0000313" key="12">
    <source>
        <dbReference type="EMBL" id="RHD57538.1"/>
    </source>
</evidence>
<evidence type="ECO:0000256" key="4">
    <source>
        <dbReference type="ARBA" id="ARBA00022475"/>
    </source>
</evidence>
<feature type="transmembrane region" description="Helical" evidence="9">
    <location>
        <begin position="132"/>
        <end position="156"/>
    </location>
</feature>
<dbReference type="Proteomes" id="UP000286050">
    <property type="component" value="Unassembled WGS sequence"/>
</dbReference>
<dbReference type="GO" id="GO:0006817">
    <property type="term" value="P:phosphate ion transport"/>
    <property type="evidence" value="ECO:0007669"/>
    <property type="project" value="UniProtKB-KW"/>
</dbReference>
<evidence type="ECO:0000256" key="2">
    <source>
        <dbReference type="ARBA" id="ARBA00007069"/>
    </source>
</evidence>
<proteinExistence type="inferred from homology"/>
<evidence type="ECO:0000256" key="7">
    <source>
        <dbReference type="ARBA" id="ARBA00022989"/>
    </source>
</evidence>
<comment type="caution">
    <text evidence="12">The sequence shown here is derived from an EMBL/GenBank/DDBJ whole genome shotgun (WGS) entry which is preliminary data.</text>
</comment>
<dbReference type="CDD" id="cd06261">
    <property type="entry name" value="TM_PBP2"/>
    <property type="match status" value="1"/>
</dbReference>
<dbReference type="InterPro" id="IPR011864">
    <property type="entry name" value="Phosphate_PstC"/>
</dbReference>
<feature type="transmembrane region" description="Helical" evidence="9">
    <location>
        <begin position="86"/>
        <end position="111"/>
    </location>
</feature>
<dbReference type="NCBIfam" id="TIGR02138">
    <property type="entry name" value="phosphate_pstC"/>
    <property type="match status" value="1"/>
</dbReference>
<comment type="subcellular location">
    <subcellularLocation>
        <location evidence="1 9">Cell membrane</location>
        <topology evidence="1 9">Multi-pass membrane protein</topology>
    </subcellularLocation>
</comment>
<feature type="transmembrane region" description="Helical" evidence="9">
    <location>
        <begin position="168"/>
        <end position="190"/>
    </location>
</feature>
<feature type="transmembrane region" description="Helical" evidence="9">
    <location>
        <begin position="211"/>
        <end position="236"/>
    </location>
</feature>
<evidence type="ECO:0000259" key="11">
    <source>
        <dbReference type="PROSITE" id="PS50928"/>
    </source>
</evidence>
<sequence length="309" mass="32473">MTDAKSPETTPAENAGARKRDLALVSRSTYLKEKGLQYLFFACAFLAVVTVLLIFAFTMMQAAPVFTDIGLANFFSFTWAPTEGHYGIMSLAAGTALVTVGALVIGVPLGVGTAVYLTEIASARVRALISPAVDLLAGIPSIIYGFFGMVIIRPFVADLTGGLGFGALTAWFVLAIMIVPTITTLTIDALNSIPMGIREASFAMGATKWQTIYKVVLPAAKFGIVDAVVLGMGRAIGETMAVLMVVGNAPVIPESISSPVSTLTSQIALDMSYSSGLHRTALFGMGVVLFIVSASLVGFVRLLSKMRKG</sequence>
<dbReference type="PROSITE" id="PS50928">
    <property type="entry name" value="ABC_TM1"/>
    <property type="match status" value="1"/>
</dbReference>
<comment type="function">
    <text evidence="10">Part of the binding-protein-dependent transport system for phosphate; probably responsible for the translocation of the substrate across the membrane.</text>
</comment>
<keyword evidence="3 9" id="KW-0813">Transport</keyword>
<dbReference type="PANTHER" id="PTHR30425:SF1">
    <property type="entry name" value="PHOSPHATE TRANSPORT SYSTEM PERMEASE PROTEIN PSTC"/>
    <property type="match status" value="1"/>
</dbReference>
<evidence type="ECO:0000256" key="10">
    <source>
        <dbReference type="RuleBase" id="RU363054"/>
    </source>
</evidence>
<dbReference type="Pfam" id="PF00528">
    <property type="entry name" value="BPD_transp_1"/>
    <property type="match status" value="1"/>
</dbReference>
<dbReference type="GO" id="GO:0005886">
    <property type="term" value="C:plasma membrane"/>
    <property type="evidence" value="ECO:0007669"/>
    <property type="project" value="UniProtKB-SubCell"/>
</dbReference>
<dbReference type="InterPro" id="IPR035906">
    <property type="entry name" value="MetI-like_sf"/>
</dbReference>
<dbReference type="PANTHER" id="PTHR30425">
    <property type="entry name" value="PHOSPHATE TRANSPORT SYSTEM PERMEASE PROTEIN PST"/>
    <property type="match status" value="1"/>
</dbReference>
<keyword evidence="7 9" id="KW-1133">Transmembrane helix</keyword>
<comment type="similarity">
    <text evidence="2 10">Belongs to the binding-protein-dependent transport system permease family. CysTW subfamily.</text>
</comment>
<dbReference type="AlphaFoldDB" id="A0A414FZZ4"/>
<dbReference type="EMBL" id="QSJI01000001">
    <property type="protein sequence ID" value="RHD57538.1"/>
    <property type="molecule type" value="Genomic_DNA"/>
</dbReference>
<evidence type="ECO:0000256" key="3">
    <source>
        <dbReference type="ARBA" id="ARBA00022448"/>
    </source>
</evidence>
<accession>A0A414FZZ4</accession>
<evidence type="ECO:0000256" key="8">
    <source>
        <dbReference type="ARBA" id="ARBA00023136"/>
    </source>
</evidence>
<organism evidence="12 13">
    <name type="scientific">Collinsella intestinalis</name>
    <dbReference type="NCBI Taxonomy" id="147207"/>
    <lineage>
        <taxon>Bacteria</taxon>
        <taxon>Bacillati</taxon>
        <taxon>Actinomycetota</taxon>
        <taxon>Coriobacteriia</taxon>
        <taxon>Coriobacteriales</taxon>
        <taxon>Coriobacteriaceae</taxon>
        <taxon>Collinsella</taxon>
    </lineage>
</organism>
<feature type="domain" description="ABC transmembrane type-1" evidence="11">
    <location>
        <begin position="92"/>
        <end position="300"/>
    </location>
</feature>
<reference evidence="12 13" key="1">
    <citation type="submission" date="2018-08" db="EMBL/GenBank/DDBJ databases">
        <title>A genome reference for cultivated species of the human gut microbiota.</title>
        <authorList>
            <person name="Zou Y."/>
            <person name="Xue W."/>
            <person name="Luo G."/>
        </authorList>
    </citation>
    <scope>NUCLEOTIDE SEQUENCE [LARGE SCALE GENOMIC DNA]</scope>
    <source>
        <strain evidence="12 13">AM30-5LB</strain>
    </source>
</reference>
<gene>
    <name evidence="12" type="primary">pstC</name>
    <name evidence="12" type="ORF">DW787_01485</name>
</gene>
<dbReference type="SUPFAM" id="SSF161098">
    <property type="entry name" value="MetI-like"/>
    <property type="match status" value="1"/>
</dbReference>
<dbReference type="GO" id="GO:0005315">
    <property type="term" value="F:phosphate transmembrane transporter activity"/>
    <property type="evidence" value="ECO:0007669"/>
    <property type="project" value="InterPro"/>
</dbReference>
<keyword evidence="4 10" id="KW-1003">Cell membrane</keyword>
<evidence type="ECO:0000256" key="9">
    <source>
        <dbReference type="RuleBase" id="RU363032"/>
    </source>
</evidence>
<keyword evidence="6 9" id="KW-0812">Transmembrane</keyword>
<feature type="transmembrane region" description="Helical" evidence="9">
    <location>
        <begin position="281"/>
        <end position="303"/>
    </location>
</feature>
<evidence type="ECO:0000256" key="5">
    <source>
        <dbReference type="ARBA" id="ARBA00022592"/>
    </source>
</evidence>
<keyword evidence="5 10" id="KW-0592">Phosphate transport</keyword>
<dbReference type="RefSeq" id="WP_118271316.1">
    <property type="nucleotide sequence ID" value="NZ_JAQCXU010000003.1"/>
</dbReference>
<name>A0A414FZZ4_9ACTN</name>
<dbReference type="Gene3D" id="1.10.3720.10">
    <property type="entry name" value="MetI-like"/>
    <property type="match status" value="1"/>
</dbReference>
<evidence type="ECO:0000256" key="1">
    <source>
        <dbReference type="ARBA" id="ARBA00004651"/>
    </source>
</evidence>
<keyword evidence="8 9" id="KW-0472">Membrane</keyword>
<feature type="transmembrane region" description="Helical" evidence="9">
    <location>
        <begin position="38"/>
        <end position="66"/>
    </location>
</feature>
<dbReference type="InterPro" id="IPR000515">
    <property type="entry name" value="MetI-like"/>
</dbReference>